<sequence>MKTKRISRLAGRGLQRCDEDRKKKVVREKRSSKVG</sequence>
<reference evidence="2 3" key="1">
    <citation type="submission" date="2021-01" db="EMBL/GenBank/DDBJ databases">
        <title>Genomic Encyclopedia of Type Strains, Phase IV (KMG-IV): sequencing the most valuable type-strain genomes for metagenomic binning, comparative biology and taxonomic classification.</title>
        <authorList>
            <person name="Goeker M."/>
        </authorList>
    </citation>
    <scope>NUCLEOTIDE SEQUENCE [LARGE SCALE GENOMIC DNA]</scope>
    <source>
        <strain evidence="2 3">DSM 25879</strain>
    </source>
</reference>
<evidence type="ECO:0000313" key="3">
    <source>
        <dbReference type="Proteomes" id="UP000737402"/>
    </source>
</evidence>
<accession>A0ABS2NWD0</accession>
<organism evidence="2 3">
    <name type="scientific">Sutcliffiella tianshenii</name>
    <dbReference type="NCBI Taxonomy" id="1463404"/>
    <lineage>
        <taxon>Bacteria</taxon>
        <taxon>Bacillati</taxon>
        <taxon>Bacillota</taxon>
        <taxon>Bacilli</taxon>
        <taxon>Bacillales</taxon>
        <taxon>Bacillaceae</taxon>
        <taxon>Sutcliffiella</taxon>
    </lineage>
</organism>
<evidence type="ECO:0000256" key="1">
    <source>
        <dbReference type="SAM" id="MobiDB-lite"/>
    </source>
</evidence>
<feature type="compositionally biased region" description="Basic and acidic residues" evidence="1">
    <location>
        <begin position="15"/>
        <end position="35"/>
    </location>
</feature>
<gene>
    <name evidence="2" type="ORF">JOC95_000675</name>
</gene>
<name>A0ABS2NWD0_9BACI</name>
<evidence type="ECO:0000313" key="2">
    <source>
        <dbReference type="EMBL" id="MBM7618833.1"/>
    </source>
</evidence>
<protein>
    <submittedName>
        <fullName evidence="2">Uncharacterized protein</fullName>
    </submittedName>
</protein>
<dbReference type="EMBL" id="JAFBED010000001">
    <property type="protein sequence ID" value="MBM7618833.1"/>
    <property type="molecule type" value="Genomic_DNA"/>
</dbReference>
<feature type="region of interest" description="Disordered" evidence="1">
    <location>
        <begin position="1"/>
        <end position="35"/>
    </location>
</feature>
<dbReference type="Proteomes" id="UP000737402">
    <property type="component" value="Unassembled WGS sequence"/>
</dbReference>
<proteinExistence type="predicted"/>
<comment type="caution">
    <text evidence="2">The sequence shown here is derived from an EMBL/GenBank/DDBJ whole genome shotgun (WGS) entry which is preliminary data.</text>
</comment>
<keyword evidence="3" id="KW-1185">Reference proteome</keyword>